<gene>
    <name evidence="10" type="ORF">MNBD_ALPHA02-2312</name>
</gene>
<feature type="domain" description="Peptidase M13 N-terminal" evidence="9">
    <location>
        <begin position="52"/>
        <end position="429"/>
    </location>
</feature>
<evidence type="ECO:0000259" key="9">
    <source>
        <dbReference type="Pfam" id="PF05649"/>
    </source>
</evidence>
<keyword evidence="7" id="KW-0482">Metalloprotease</keyword>
<evidence type="ECO:0000256" key="3">
    <source>
        <dbReference type="ARBA" id="ARBA00022670"/>
    </source>
</evidence>
<dbReference type="PROSITE" id="PS51885">
    <property type="entry name" value="NEPRILYSIN"/>
    <property type="match status" value="1"/>
</dbReference>
<evidence type="ECO:0000313" key="10">
    <source>
        <dbReference type="EMBL" id="VAV88680.1"/>
    </source>
</evidence>
<keyword evidence="5" id="KW-0378">Hydrolase</keyword>
<dbReference type="InterPro" id="IPR018497">
    <property type="entry name" value="Peptidase_M13_C"/>
</dbReference>
<accession>A0A3B0R662</accession>
<dbReference type="PRINTS" id="PR00786">
    <property type="entry name" value="NEPRILYSIN"/>
</dbReference>
<reference evidence="10" key="1">
    <citation type="submission" date="2018-06" db="EMBL/GenBank/DDBJ databases">
        <authorList>
            <person name="Zhirakovskaya E."/>
        </authorList>
    </citation>
    <scope>NUCLEOTIDE SEQUENCE</scope>
</reference>
<dbReference type="Gene3D" id="3.40.390.10">
    <property type="entry name" value="Collagenase (Catalytic Domain)"/>
    <property type="match status" value="1"/>
</dbReference>
<evidence type="ECO:0000256" key="4">
    <source>
        <dbReference type="ARBA" id="ARBA00022723"/>
    </source>
</evidence>
<proteinExistence type="inferred from homology"/>
<dbReference type="PANTHER" id="PTHR11733:SF167">
    <property type="entry name" value="FI17812P1-RELATED"/>
    <property type="match status" value="1"/>
</dbReference>
<evidence type="ECO:0000256" key="2">
    <source>
        <dbReference type="ARBA" id="ARBA00007357"/>
    </source>
</evidence>
<sequence length="685" mass="76734">MRPYTGIKYMGMVAAIALLGACSAEQTSEEKQAAAPLNSGVLTQNMKTTIKPGDDFFAYVNGAWLDSYVIPDDKASYGNFYKLFEESQDAVKAIIEQSAKGENAPGSNEQKVGDLYNSYLDMERRNALGMAPLMPVFAEIDALSDQKALGVYFAKSIRDGYGAPFDFYVDGDAKDPTKYAIYNSQSGLGLPDREYYLKTDDKSVDIRAKYLIHMEKMLRMAGAENAAQHAAAIMALETALATVQWKKEDNRDTVKTYNVRDRAALAAMMPSFDWDGYFTAFGTPDIQAMVISQPSYFEALDGIITNTDMATWKAYLKWQTLNRMDTYLNAELDQANFDFYSKTLRGVPKQRPLWKRAVATVNSNLGEVIGKVYVAQHFKPEAKTRMLELVGNLSSAYENSIKKLDWMGEDTKVKALEKLHKFTPKIGYPDIWKDYSALEIKGDDLFGNIVRSKRTTHDRQIKRLGGPIQRHLWYMNPQTVNAYYNPSMNEIVFPAAILQPPFFGMSTDDAVNYGAIGGVIGHEIGHGFDDQGSTYDGDGALKDWWTEQDKAEFKKRTSALVDQYNGFKVFDDLSVNGEYTLGENIGDLGGLSIAIKAYRLSRNGKPGPVIDGLTAEQRIFIGWAQAFMGKMREKAARQRIATDPHSPSKFRVNGVVRNIPEFYEAFDVKPGDALYLPPEDRVKIW</sequence>
<keyword evidence="4" id="KW-0479">Metal-binding</keyword>
<dbReference type="AlphaFoldDB" id="A0A3B0R662"/>
<keyword evidence="6" id="KW-0862">Zinc</keyword>
<dbReference type="Gene3D" id="1.10.1380.10">
    <property type="entry name" value="Neutral endopeptidase , domain2"/>
    <property type="match status" value="1"/>
</dbReference>
<comment type="cofactor">
    <cofactor evidence="1">
        <name>Zn(2+)</name>
        <dbReference type="ChEBI" id="CHEBI:29105"/>
    </cofactor>
</comment>
<dbReference type="InterPro" id="IPR000718">
    <property type="entry name" value="Peptidase_M13"/>
</dbReference>
<dbReference type="GO" id="GO:0005886">
    <property type="term" value="C:plasma membrane"/>
    <property type="evidence" value="ECO:0007669"/>
    <property type="project" value="TreeGrafter"/>
</dbReference>
<evidence type="ECO:0000259" key="8">
    <source>
        <dbReference type="Pfam" id="PF01431"/>
    </source>
</evidence>
<dbReference type="Pfam" id="PF05649">
    <property type="entry name" value="Peptidase_M13_N"/>
    <property type="match status" value="1"/>
</dbReference>
<organism evidence="10">
    <name type="scientific">hydrothermal vent metagenome</name>
    <dbReference type="NCBI Taxonomy" id="652676"/>
    <lineage>
        <taxon>unclassified sequences</taxon>
        <taxon>metagenomes</taxon>
        <taxon>ecological metagenomes</taxon>
    </lineage>
</organism>
<dbReference type="InterPro" id="IPR008753">
    <property type="entry name" value="Peptidase_M13_N"/>
</dbReference>
<dbReference type="SUPFAM" id="SSF55486">
    <property type="entry name" value="Metalloproteases ('zincins'), catalytic domain"/>
    <property type="match status" value="1"/>
</dbReference>
<keyword evidence="3" id="KW-0645">Protease</keyword>
<protein>
    <submittedName>
        <fullName evidence="10">Metallopeptidase</fullName>
    </submittedName>
</protein>
<dbReference type="InterPro" id="IPR024079">
    <property type="entry name" value="MetalloPept_cat_dom_sf"/>
</dbReference>
<dbReference type="GO" id="GO:0046872">
    <property type="term" value="F:metal ion binding"/>
    <property type="evidence" value="ECO:0007669"/>
    <property type="project" value="UniProtKB-KW"/>
</dbReference>
<dbReference type="Pfam" id="PF01431">
    <property type="entry name" value="Peptidase_M13"/>
    <property type="match status" value="1"/>
</dbReference>
<dbReference type="CDD" id="cd08662">
    <property type="entry name" value="M13"/>
    <property type="match status" value="1"/>
</dbReference>
<dbReference type="PROSITE" id="PS51257">
    <property type="entry name" value="PROKAR_LIPOPROTEIN"/>
    <property type="match status" value="1"/>
</dbReference>
<dbReference type="GO" id="GO:0016485">
    <property type="term" value="P:protein processing"/>
    <property type="evidence" value="ECO:0007669"/>
    <property type="project" value="TreeGrafter"/>
</dbReference>
<evidence type="ECO:0000256" key="6">
    <source>
        <dbReference type="ARBA" id="ARBA00022833"/>
    </source>
</evidence>
<evidence type="ECO:0000256" key="7">
    <source>
        <dbReference type="ARBA" id="ARBA00023049"/>
    </source>
</evidence>
<comment type="similarity">
    <text evidence="2">Belongs to the peptidase M13 family.</text>
</comment>
<dbReference type="InterPro" id="IPR042089">
    <property type="entry name" value="Peptidase_M13_dom_2"/>
</dbReference>
<dbReference type="PANTHER" id="PTHR11733">
    <property type="entry name" value="ZINC METALLOPROTEASE FAMILY M13 NEPRILYSIN-RELATED"/>
    <property type="match status" value="1"/>
</dbReference>
<dbReference type="EMBL" id="UOED01000035">
    <property type="protein sequence ID" value="VAV88680.1"/>
    <property type="molecule type" value="Genomic_DNA"/>
</dbReference>
<dbReference type="GO" id="GO:0004222">
    <property type="term" value="F:metalloendopeptidase activity"/>
    <property type="evidence" value="ECO:0007669"/>
    <property type="project" value="InterPro"/>
</dbReference>
<feature type="domain" description="Peptidase M13 C-terminal" evidence="8">
    <location>
        <begin position="481"/>
        <end position="682"/>
    </location>
</feature>
<evidence type="ECO:0000256" key="5">
    <source>
        <dbReference type="ARBA" id="ARBA00022801"/>
    </source>
</evidence>
<evidence type="ECO:0000256" key="1">
    <source>
        <dbReference type="ARBA" id="ARBA00001947"/>
    </source>
</evidence>
<name>A0A3B0R662_9ZZZZ</name>